<dbReference type="STRING" id="35608.A0A2U1KVF1"/>
<comment type="caution">
    <text evidence="1">The sequence shown here is derived from an EMBL/GenBank/DDBJ whole genome shotgun (WGS) entry which is preliminary data.</text>
</comment>
<dbReference type="Gene3D" id="1.10.510.10">
    <property type="entry name" value="Transferase(Phosphotransferase) domain 1"/>
    <property type="match status" value="1"/>
</dbReference>
<evidence type="ECO:0000313" key="1">
    <source>
        <dbReference type="EMBL" id="PWA40721.1"/>
    </source>
</evidence>
<dbReference type="PANTHER" id="PTHR45927:SF10">
    <property type="entry name" value="LYSM-DOMAIN RECEPTOR-LIKE KINASE"/>
    <property type="match status" value="1"/>
</dbReference>
<dbReference type="Proteomes" id="UP000245207">
    <property type="component" value="Unassembled WGS sequence"/>
</dbReference>
<evidence type="ECO:0000313" key="2">
    <source>
        <dbReference type="Proteomes" id="UP000245207"/>
    </source>
</evidence>
<accession>A0A2U1KVF1</accession>
<name>A0A2U1KVF1_ARTAN</name>
<proteinExistence type="predicted"/>
<keyword evidence="2" id="KW-1185">Reference proteome</keyword>
<keyword evidence="1" id="KW-0418">Kinase</keyword>
<protein>
    <submittedName>
        <fullName evidence="1">Protein kinase-like domain-containing protein</fullName>
    </submittedName>
</protein>
<dbReference type="InterPro" id="IPR052611">
    <property type="entry name" value="Plant_RLK_LysM"/>
</dbReference>
<reference evidence="1 2" key="1">
    <citation type="journal article" date="2018" name="Mol. Plant">
        <title>The genome of Artemisia annua provides insight into the evolution of Asteraceae family and artemisinin biosynthesis.</title>
        <authorList>
            <person name="Shen Q."/>
            <person name="Zhang L."/>
            <person name="Liao Z."/>
            <person name="Wang S."/>
            <person name="Yan T."/>
            <person name="Shi P."/>
            <person name="Liu M."/>
            <person name="Fu X."/>
            <person name="Pan Q."/>
            <person name="Wang Y."/>
            <person name="Lv Z."/>
            <person name="Lu X."/>
            <person name="Zhang F."/>
            <person name="Jiang W."/>
            <person name="Ma Y."/>
            <person name="Chen M."/>
            <person name="Hao X."/>
            <person name="Li L."/>
            <person name="Tang Y."/>
            <person name="Lv G."/>
            <person name="Zhou Y."/>
            <person name="Sun X."/>
            <person name="Brodelius P.E."/>
            <person name="Rose J.K.C."/>
            <person name="Tang K."/>
        </authorList>
    </citation>
    <scope>NUCLEOTIDE SEQUENCE [LARGE SCALE GENOMIC DNA]</scope>
    <source>
        <strain evidence="2">cv. Huhao1</strain>
        <tissue evidence="1">Leaf</tissue>
    </source>
</reference>
<organism evidence="1 2">
    <name type="scientific">Artemisia annua</name>
    <name type="common">Sweet wormwood</name>
    <dbReference type="NCBI Taxonomy" id="35608"/>
    <lineage>
        <taxon>Eukaryota</taxon>
        <taxon>Viridiplantae</taxon>
        <taxon>Streptophyta</taxon>
        <taxon>Embryophyta</taxon>
        <taxon>Tracheophyta</taxon>
        <taxon>Spermatophyta</taxon>
        <taxon>Magnoliopsida</taxon>
        <taxon>eudicotyledons</taxon>
        <taxon>Gunneridae</taxon>
        <taxon>Pentapetalae</taxon>
        <taxon>asterids</taxon>
        <taxon>campanulids</taxon>
        <taxon>Asterales</taxon>
        <taxon>Asteraceae</taxon>
        <taxon>Asteroideae</taxon>
        <taxon>Anthemideae</taxon>
        <taxon>Artemisiinae</taxon>
        <taxon>Artemisia</taxon>
    </lineage>
</organism>
<keyword evidence="1" id="KW-0808">Transferase</keyword>
<dbReference type="PANTHER" id="PTHR45927">
    <property type="entry name" value="LYSM-DOMAIN RECEPTOR-LIKE KINASE-RELATED"/>
    <property type="match status" value="1"/>
</dbReference>
<dbReference type="GO" id="GO:0016301">
    <property type="term" value="F:kinase activity"/>
    <property type="evidence" value="ECO:0007669"/>
    <property type="project" value="UniProtKB-KW"/>
</dbReference>
<sequence>MSNVVAGSSTFEYENYDALKTLEKEDILEFGTGSEGGCFENLKSFMDPCLKEDYPLAEALCLGVLAKACVENDPSHRPSMDDILKVLARMV</sequence>
<dbReference type="EMBL" id="PKPP01013585">
    <property type="protein sequence ID" value="PWA40721.1"/>
    <property type="molecule type" value="Genomic_DNA"/>
</dbReference>
<dbReference type="OrthoDB" id="60033at2759"/>
<gene>
    <name evidence="1" type="ORF">CTI12_AA560300</name>
</gene>
<dbReference type="AlphaFoldDB" id="A0A2U1KVF1"/>